<feature type="region of interest" description="Disordered" evidence="1">
    <location>
        <begin position="66"/>
        <end position="103"/>
    </location>
</feature>
<feature type="transmembrane region" description="Helical" evidence="2">
    <location>
        <begin position="320"/>
        <end position="338"/>
    </location>
</feature>
<evidence type="ECO:0000313" key="3">
    <source>
        <dbReference type="EMBL" id="AJP57560.2"/>
    </source>
</evidence>
<feature type="transmembrane region" description="Helical" evidence="2">
    <location>
        <begin position="598"/>
        <end position="619"/>
    </location>
</feature>
<feature type="transmembrane region" description="Helical" evidence="2">
    <location>
        <begin position="572"/>
        <end position="592"/>
    </location>
</feature>
<reference evidence="4" key="1">
    <citation type="submission" date="2015-02" db="EMBL/GenBank/DDBJ databases">
        <title>Complete Genome Sequencing of Pandoraea vervacti NS15 sp. nov.</title>
        <authorList>
            <person name="Chan K.-G."/>
        </authorList>
    </citation>
    <scope>NUCLEOTIDE SEQUENCE [LARGE SCALE GENOMIC DNA]</scope>
    <source>
        <strain evidence="4">NS15</strain>
    </source>
</reference>
<name>A0ABM5SYN1_9BURK</name>
<keyword evidence="2" id="KW-1133">Transmembrane helix</keyword>
<gene>
    <name evidence="3" type="ORF">UC34_12200</name>
</gene>
<feature type="transmembrane region" description="Helical" evidence="2">
    <location>
        <begin position="544"/>
        <end position="565"/>
    </location>
</feature>
<evidence type="ECO:0000256" key="1">
    <source>
        <dbReference type="SAM" id="MobiDB-lite"/>
    </source>
</evidence>
<protein>
    <recommendedName>
        <fullName evidence="5">J domain-containing protein</fullName>
    </recommendedName>
</protein>
<evidence type="ECO:0008006" key="5">
    <source>
        <dbReference type="Google" id="ProtNLM"/>
    </source>
</evidence>
<evidence type="ECO:0000313" key="4">
    <source>
        <dbReference type="Proteomes" id="UP000035085"/>
    </source>
</evidence>
<organism evidence="3 4">
    <name type="scientific">Pandoraea vervacti</name>
    <dbReference type="NCBI Taxonomy" id="656178"/>
    <lineage>
        <taxon>Bacteria</taxon>
        <taxon>Pseudomonadati</taxon>
        <taxon>Pseudomonadota</taxon>
        <taxon>Betaproteobacteria</taxon>
        <taxon>Burkholderiales</taxon>
        <taxon>Burkholderiaceae</taxon>
        <taxon>Pandoraea</taxon>
    </lineage>
</organism>
<keyword evidence="2" id="KW-0472">Membrane</keyword>
<proteinExistence type="predicted"/>
<keyword evidence="4" id="KW-1185">Reference proteome</keyword>
<evidence type="ECO:0000256" key="2">
    <source>
        <dbReference type="SAM" id="Phobius"/>
    </source>
</evidence>
<sequence length="631" mass="69229">MNRPITFSEWWQVLQIAQTDDVMQIRRAYAAQVKKTRPEDDPEAFQRLRTAYESAMAWARDRTEAPHLASTAADHAAHAAADRAGPPVADSTTAGDAEAEMASPMAADERLEGGRGAGPETANSVDIGLQASKAFDAWLNNLPEDIGEYRVTSIGELASGSDPRIIDSLTSMRMSAAFVSLELADAFEHHALHYTARPDGLPAIRLALAEAYEWDQDIRIASRFGHQLAREALWRVSVDLQLARFVSGRRGSPATSQLLDGKLPAALWKPIASDLLVDMRNTLNRLDGELRVLSDRVFEPELLNAWRDAVFRPRVTQRNIACIAVLLIAVIAVGSLLVSRDRNSLTLAFFRNHEVIGLLSVLVGGLISVVAVCGLTLAGVYLLGPEVCAVVRNFCGKWEARVGRWKLVTYGWYGVSSLAGAVSIATSGTGMTYGATALSLAGAAWALVVNLPYILRNLTTLLETMPFYVLATSLTWFGLTGDLDRLGFLNCAVLAFGALRIQPVLRDWMRDVHQQAQFWALIFVLGLGVAGWKLSPATDGGMPIWLLIGFWLWCAVVNVQLSLFFTGYLTHWIFIFVMWSIPCSMIAGASKVRPPEDVAVLSVMLYIGTTLILELWRLWMLSLHGGRKPVL</sequence>
<feature type="transmembrane region" description="Helical" evidence="2">
    <location>
        <begin position="431"/>
        <end position="453"/>
    </location>
</feature>
<feature type="transmembrane region" description="Helical" evidence="2">
    <location>
        <begin position="460"/>
        <end position="479"/>
    </location>
</feature>
<dbReference type="RefSeq" id="WP_072617470.1">
    <property type="nucleotide sequence ID" value="NZ_CP010897.2"/>
</dbReference>
<feature type="transmembrane region" description="Helical" evidence="2">
    <location>
        <begin position="516"/>
        <end position="532"/>
    </location>
</feature>
<feature type="transmembrane region" description="Helical" evidence="2">
    <location>
        <begin position="358"/>
        <end position="384"/>
    </location>
</feature>
<accession>A0ABM5SYN1</accession>
<dbReference type="EMBL" id="CP010897">
    <property type="protein sequence ID" value="AJP57560.2"/>
    <property type="molecule type" value="Genomic_DNA"/>
</dbReference>
<keyword evidence="2" id="KW-0812">Transmembrane</keyword>
<dbReference type="Proteomes" id="UP000035085">
    <property type="component" value="Chromosome"/>
</dbReference>
<feature type="transmembrane region" description="Helical" evidence="2">
    <location>
        <begin position="405"/>
        <end position="425"/>
    </location>
</feature>